<dbReference type="GeneID" id="106816855"/>
<protein>
    <submittedName>
        <fullName evidence="6">Cold shock domain-containing protein 3-like isoform X1</fullName>
    </submittedName>
</protein>
<evidence type="ECO:0000256" key="2">
    <source>
        <dbReference type="PROSITE-ProRule" id="PRU00117"/>
    </source>
</evidence>
<evidence type="ECO:0000256" key="3">
    <source>
        <dbReference type="SAM" id="MobiDB-lite"/>
    </source>
</evidence>
<evidence type="ECO:0000259" key="4">
    <source>
        <dbReference type="PROSITE" id="PS50158"/>
    </source>
</evidence>
<dbReference type="Gene3D" id="4.10.60.10">
    <property type="entry name" value="Zinc finger, CCHC-type"/>
    <property type="match status" value="2"/>
</dbReference>
<keyword evidence="1" id="KW-0862">Zinc</keyword>
<dbReference type="Pfam" id="PF00013">
    <property type="entry name" value="KH_1"/>
    <property type="match status" value="1"/>
</dbReference>
<dbReference type="InterPro" id="IPR001878">
    <property type="entry name" value="Znf_CCHC"/>
</dbReference>
<evidence type="ECO:0000256" key="1">
    <source>
        <dbReference type="PROSITE-ProRule" id="PRU00047"/>
    </source>
</evidence>
<keyword evidence="1" id="KW-0479">Metal-binding</keyword>
<gene>
    <name evidence="6" type="primary">LOC106816855</name>
</gene>
<sequence length="185" mass="18994">MSGWGEEWNRDGGGRRDDRGGGYGGGGGGGSRECYKCGKDGHFARECPNSEGGGRGGGGGGGGGGRACYKCNEEGHMARDCPQGGGYSRGGGGGFSRNSGNDGGAAGPMITMMVNNRDLGRIIGKGGCKIRELQDNSSARINIRKDDSDGRETPVDLIGSPDSTCMVKGMIEELLQLNTRGYGDS</sequence>
<feature type="region of interest" description="Disordered" evidence="3">
    <location>
        <begin position="1"/>
        <end position="31"/>
    </location>
</feature>
<dbReference type="CDD" id="cd00105">
    <property type="entry name" value="KH-I"/>
    <property type="match status" value="1"/>
</dbReference>
<dbReference type="Gene3D" id="3.30.1370.10">
    <property type="entry name" value="K Homology domain, type 1"/>
    <property type="match status" value="1"/>
</dbReference>
<accession>A0ABM1EXR0</accession>
<dbReference type="InterPro" id="IPR036875">
    <property type="entry name" value="Znf_CCHC_sf"/>
</dbReference>
<feature type="domain" description="CCHC-type" evidence="4">
    <location>
        <begin position="68"/>
        <end position="83"/>
    </location>
</feature>
<dbReference type="InterPro" id="IPR004087">
    <property type="entry name" value="KH_dom"/>
</dbReference>
<dbReference type="SUPFAM" id="SSF57756">
    <property type="entry name" value="Retrovirus zinc finger-like domains"/>
    <property type="match status" value="1"/>
</dbReference>
<dbReference type="InterPro" id="IPR036612">
    <property type="entry name" value="KH_dom_type_1_sf"/>
</dbReference>
<proteinExistence type="predicted"/>
<feature type="compositionally biased region" description="Basic and acidic residues" evidence="3">
    <location>
        <begin position="7"/>
        <end position="20"/>
    </location>
</feature>
<evidence type="ECO:0000313" key="6">
    <source>
        <dbReference type="RefSeq" id="XP_014676981.1"/>
    </source>
</evidence>
<dbReference type="InterPro" id="IPR004088">
    <property type="entry name" value="KH_dom_type_1"/>
</dbReference>
<name>A0ABM1EXR0_PRICU</name>
<dbReference type="Proteomes" id="UP000695022">
    <property type="component" value="Unplaced"/>
</dbReference>
<reference evidence="6" key="1">
    <citation type="submission" date="2025-08" db="UniProtKB">
        <authorList>
            <consortium name="RefSeq"/>
        </authorList>
    </citation>
    <scope>IDENTIFICATION</scope>
</reference>
<dbReference type="SUPFAM" id="SSF54791">
    <property type="entry name" value="Eukaryotic type KH-domain (KH-domain type I)"/>
    <property type="match status" value="1"/>
</dbReference>
<organism evidence="5 6">
    <name type="scientific">Priapulus caudatus</name>
    <name type="common">Priapulid worm</name>
    <dbReference type="NCBI Taxonomy" id="37621"/>
    <lineage>
        <taxon>Eukaryota</taxon>
        <taxon>Metazoa</taxon>
        <taxon>Ecdysozoa</taxon>
        <taxon>Scalidophora</taxon>
        <taxon>Priapulida</taxon>
        <taxon>Priapulimorpha</taxon>
        <taxon>Priapulimorphida</taxon>
        <taxon>Priapulidae</taxon>
        <taxon>Priapulus</taxon>
    </lineage>
</organism>
<dbReference type="SMART" id="SM00343">
    <property type="entry name" value="ZnF_C2HC"/>
    <property type="match status" value="2"/>
</dbReference>
<evidence type="ECO:0000313" key="5">
    <source>
        <dbReference type="Proteomes" id="UP000695022"/>
    </source>
</evidence>
<dbReference type="PROSITE" id="PS50084">
    <property type="entry name" value="KH_TYPE_1"/>
    <property type="match status" value="1"/>
</dbReference>
<dbReference type="Pfam" id="PF00098">
    <property type="entry name" value="zf-CCHC"/>
    <property type="match status" value="2"/>
</dbReference>
<feature type="compositionally biased region" description="Gly residues" evidence="3">
    <location>
        <begin position="21"/>
        <end position="31"/>
    </location>
</feature>
<feature type="domain" description="CCHC-type" evidence="4">
    <location>
        <begin position="34"/>
        <end position="49"/>
    </location>
</feature>
<dbReference type="PANTHER" id="PTHR46565:SF21">
    <property type="match status" value="1"/>
</dbReference>
<keyword evidence="2" id="KW-0694">RNA-binding</keyword>
<dbReference type="RefSeq" id="XP_014676981.1">
    <property type="nucleotide sequence ID" value="XM_014821495.1"/>
</dbReference>
<dbReference type="PROSITE" id="PS50158">
    <property type="entry name" value="ZF_CCHC"/>
    <property type="match status" value="2"/>
</dbReference>
<dbReference type="PANTHER" id="PTHR46565">
    <property type="entry name" value="COLD SHOCK DOMAIN PROTEIN 2"/>
    <property type="match status" value="1"/>
</dbReference>
<dbReference type="SMART" id="SM00322">
    <property type="entry name" value="KH"/>
    <property type="match status" value="1"/>
</dbReference>
<keyword evidence="1" id="KW-0863">Zinc-finger</keyword>
<keyword evidence="5" id="KW-1185">Reference proteome</keyword>